<evidence type="ECO:0000313" key="17">
    <source>
        <dbReference type="EMBL" id="KAK0742047.1"/>
    </source>
</evidence>
<dbReference type="GO" id="GO:0046872">
    <property type="term" value="F:metal ion binding"/>
    <property type="evidence" value="ECO:0007669"/>
    <property type="project" value="UniProtKB-KW"/>
</dbReference>
<evidence type="ECO:0000256" key="9">
    <source>
        <dbReference type="ARBA" id="ARBA00023033"/>
    </source>
</evidence>
<evidence type="ECO:0000313" key="18">
    <source>
        <dbReference type="Proteomes" id="UP001172159"/>
    </source>
</evidence>
<evidence type="ECO:0000256" key="1">
    <source>
        <dbReference type="ARBA" id="ARBA00001973"/>
    </source>
</evidence>
<dbReference type="CDD" id="cd21175">
    <property type="entry name" value="LPMO_AA9"/>
    <property type="match status" value="1"/>
</dbReference>
<keyword evidence="3" id="KW-0964">Secreted</keyword>
<evidence type="ECO:0000256" key="7">
    <source>
        <dbReference type="ARBA" id="ARBA00023002"/>
    </source>
</evidence>
<evidence type="ECO:0000256" key="12">
    <source>
        <dbReference type="ARBA" id="ARBA00023326"/>
    </source>
</evidence>
<reference evidence="17" key="1">
    <citation type="submission" date="2023-06" db="EMBL/GenBank/DDBJ databases">
        <title>Genome-scale phylogeny and comparative genomics of the fungal order Sordariales.</title>
        <authorList>
            <consortium name="Lawrence Berkeley National Laboratory"/>
            <person name="Hensen N."/>
            <person name="Bonometti L."/>
            <person name="Westerberg I."/>
            <person name="Brannstrom I.O."/>
            <person name="Guillou S."/>
            <person name="Cros-Aarteil S."/>
            <person name="Calhoun S."/>
            <person name="Haridas S."/>
            <person name="Kuo A."/>
            <person name="Mondo S."/>
            <person name="Pangilinan J."/>
            <person name="Riley R."/>
            <person name="Labutti K."/>
            <person name="Andreopoulos B."/>
            <person name="Lipzen A."/>
            <person name="Chen C."/>
            <person name="Yanf M."/>
            <person name="Daum C."/>
            <person name="Ng V."/>
            <person name="Clum A."/>
            <person name="Steindorff A."/>
            <person name="Ohm R."/>
            <person name="Martin F."/>
            <person name="Silar P."/>
            <person name="Natvig D."/>
            <person name="Lalanne C."/>
            <person name="Gautier V."/>
            <person name="Ament-Velasquez S.L."/>
            <person name="Kruys A."/>
            <person name="Hutchinson M.I."/>
            <person name="Powell A.J."/>
            <person name="Barry K."/>
            <person name="Miller A.N."/>
            <person name="Grigoriev I.V."/>
            <person name="Debuchy R."/>
            <person name="Gladieux P."/>
            <person name="Thoren M.H."/>
            <person name="Johannesson H."/>
        </authorList>
    </citation>
    <scope>NUCLEOTIDE SEQUENCE</scope>
    <source>
        <strain evidence="17">CBS 540.89</strain>
    </source>
</reference>
<evidence type="ECO:0000256" key="5">
    <source>
        <dbReference type="ARBA" id="ARBA00022729"/>
    </source>
</evidence>
<dbReference type="PANTHER" id="PTHR33353">
    <property type="entry name" value="PUTATIVE (AFU_ORTHOLOGUE AFUA_1G12560)-RELATED"/>
    <property type="match status" value="1"/>
</dbReference>
<dbReference type="GO" id="GO:0005576">
    <property type="term" value="C:extracellular region"/>
    <property type="evidence" value="ECO:0007669"/>
    <property type="project" value="UniProtKB-SubCell"/>
</dbReference>
<dbReference type="GO" id="GO:0016787">
    <property type="term" value="F:hydrolase activity"/>
    <property type="evidence" value="ECO:0007669"/>
    <property type="project" value="UniProtKB-KW"/>
</dbReference>
<dbReference type="InterPro" id="IPR049892">
    <property type="entry name" value="AA9"/>
</dbReference>
<keyword evidence="8" id="KW-0186">Copper</keyword>
<dbReference type="GO" id="GO:0004497">
    <property type="term" value="F:monooxygenase activity"/>
    <property type="evidence" value="ECO:0007669"/>
    <property type="project" value="UniProtKB-KW"/>
</dbReference>
<evidence type="ECO:0000256" key="2">
    <source>
        <dbReference type="ARBA" id="ARBA00004613"/>
    </source>
</evidence>
<dbReference type="InterPro" id="IPR005103">
    <property type="entry name" value="AA9_LPMO"/>
</dbReference>
<dbReference type="EMBL" id="JAUKTV010000003">
    <property type="protein sequence ID" value="KAK0742047.1"/>
    <property type="molecule type" value="Genomic_DNA"/>
</dbReference>
<evidence type="ECO:0000256" key="15">
    <source>
        <dbReference type="ARBA" id="ARBA00047174"/>
    </source>
</evidence>
<keyword evidence="4" id="KW-0479">Metal-binding</keyword>
<evidence type="ECO:0000256" key="8">
    <source>
        <dbReference type="ARBA" id="ARBA00023008"/>
    </source>
</evidence>
<dbReference type="AlphaFoldDB" id="A0AA40EMH4"/>
<comment type="subcellular location">
    <subcellularLocation>
        <location evidence="2">Secreted</location>
    </subcellularLocation>
</comment>
<name>A0AA40EMH4_9PEZI</name>
<keyword evidence="9" id="KW-0503">Monooxygenase</keyword>
<dbReference type="EC" id="1.14.99.56" evidence="15"/>
<proteinExistence type="inferred from homology"/>
<keyword evidence="7" id="KW-0560">Oxidoreductase</keyword>
<sequence length="233" mass="25132">MKPTTLLLLAASGVEAHYRFSKLIVDGVAETSEWGFVRQSKNYQTNAGVTDVNSNDMRCYQMRTGTATATVTAGTRLGFVAMSAVTHFGPVSFYMARVPDNANINTWEPAGNVWFKVGEISAQAGPNGQLGSSEANWPAYNQKEVYFNVPKKVPNGKYLVRVESIALHQAQSAGGAQLYINCAQVEIVGGGNGKPGPLVSFPGAYNRNDPGLTWSYYPIRTSYKAPGPAVWQG</sequence>
<comment type="caution">
    <text evidence="17">The sequence shown here is derived from an EMBL/GenBank/DDBJ whole genome shotgun (WGS) entry which is preliminary data.</text>
</comment>
<keyword evidence="12" id="KW-0624">Polysaccharide degradation</keyword>
<comment type="similarity">
    <text evidence="13">Belongs to the polysaccharide monooxygenase AA9 family.</text>
</comment>
<keyword evidence="6" id="KW-0136">Cellulose degradation</keyword>
<accession>A0AA40EMH4</accession>
<keyword evidence="17" id="KW-0378">Hydrolase</keyword>
<keyword evidence="10" id="KW-1015">Disulfide bond</keyword>
<evidence type="ECO:0000256" key="11">
    <source>
        <dbReference type="ARBA" id="ARBA00023277"/>
    </source>
</evidence>
<gene>
    <name evidence="17" type="ORF">B0T21DRAFT_360569</name>
</gene>
<dbReference type="Pfam" id="PF03443">
    <property type="entry name" value="AA9"/>
    <property type="match status" value="1"/>
</dbReference>
<evidence type="ECO:0000256" key="3">
    <source>
        <dbReference type="ARBA" id="ARBA00022525"/>
    </source>
</evidence>
<dbReference type="Gene3D" id="2.70.50.70">
    <property type="match status" value="1"/>
</dbReference>
<evidence type="ECO:0000259" key="16">
    <source>
        <dbReference type="Pfam" id="PF03443"/>
    </source>
</evidence>
<feature type="domain" description="Auxiliary Activity family 9 catalytic" evidence="16">
    <location>
        <begin position="17"/>
        <end position="218"/>
    </location>
</feature>
<keyword evidence="18" id="KW-1185">Reference proteome</keyword>
<protein>
    <recommendedName>
        <fullName evidence="15">lytic cellulose monooxygenase (C4-dehydrogenating)</fullName>
        <ecNumber evidence="15">1.14.99.56</ecNumber>
    </recommendedName>
</protein>
<dbReference type="PANTHER" id="PTHR33353:SF10">
    <property type="entry name" value="ENDO-BETA-1,4-GLUCANASE D"/>
    <property type="match status" value="1"/>
</dbReference>
<comment type="catalytic activity">
    <reaction evidence="14">
        <text>[(1-&gt;4)-beta-D-glucosyl]n+m + reduced acceptor + O2 = 4-dehydro-beta-D-glucosyl-[(1-&gt;4)-beta-D-glucosyl]n-1 + [(1-&gt;4)-beta-D-glucosyl]m + acceptor + H2O.</text>
        <dbReference type="EC" id="1.14.99.56"/>
    </reaction>
</comment>
<evidence type="ECO:0000256" key="6">
    <source>
        <dbReference type="ARBA" id="ARBA00023001"/>
    </source>
</evidence>
<dbReference type="Proteomes" id="UP001172159">
    <property type="component" value="Unassembled WGS sequence"/>
</dbReference>
<comment type="cofactor">
    <cofactor evidence="1">
        <name>Cu(2+)</name>
        <dbReference type="ChEBI" id="CHEBI:29036"/>
    </cofactor>
</comment>
<dbReference type="GO" id="GO:0030245">
    <property type="term" value="P:cellulose catabolic process"/>
    <property type="evidence" value="ECO:0007669"/>
    <property type="project" value="UniProtKB-KW"/>
</dbReference>
<evidence type="ECO:0000256" key="10">
    <source>
        <dbReference type="ARBA" id="ARBA00023157"/>
    </source>
</evidence>
<keyword evidence="11" id="KW-0119">Carbohydrate metabolism</keyword>
<evidence type="ECO:0000256" key="13">
    <source>
        <dbReference type="ARBA" id="ARBA00044502"/>
    </source>
</evidence>
<organism evidence="17 18">
    <name type="scientific">Apiosordaria backusii</name>
    <dbReference type="NCBI Taxonomy" id="314023"/>
    <lineage>
        <taxon>Eukaryota</taxon>
        <taxon>Fungi</taxon>
        <taxon>Dikarya</taxon>
        <taxon>Ascomycota</taxon>
        <taxon>Pezizomycotina</taxon>
        <taxon>Sordariomycetes</taxon>
        <taxon>Sordariomycetidae</taxon>
        <taxon>Sordariales</taxon>
        <taxon>Lasiosphaeriaceae</taxon>
        <taxon>Apiosordaria</taxon>
    </lineage>
</organism>
<evidence type="ECO:0000256" key="4">
    <source>
        <dbReference type="ARBA" id="ARBA00022723"/>
    </source>
</evidence>
<keyword evidence="5" id="KW-0732">Signal</keyword>
<evidence type="ECO:0000256" key="14">
    <source>
        <dbReference type="ARBA" id="ARBA00045077"/>
    </source>
</evidence>